<dbReference type="PROSITE" id="PS50119">
    <property type="entry name" value="ZF_BBOX"/>
    <property type="match status" value="2"/>
</dbReference>
<reference evidence="4" key="1">
    <citation type="submission" date="2022-08" db="UniProtKB">
        <authorList>
            <consortium name="EnsemblMetazoa"/>
        </authorList>
    </citation>
    <scope>IDENTIFICATION</scope>
    <source>
        <strain evidence="4">05x7-T-G4-1.051#20</strain>
    </source>
</reference>
<dbReference type="SMART" id="SM00336">
    <property type="entry name" value="BBOX"/>
    <property type="match status" value="2"/>
</dbReference>
<evidence type="ECO:0000256" key="1">
    <source>
        <dbReference type="PROSITE-ProRule" id="PRU00024"/>
    </source>
</evidence>
<keyword evidence="1" id="KW-0863">Zinc-finger</keyword>
<sequence length="363" mass="42149">MANVVLSAQHYLECENCEENPAIFMCKTCPGHLCENCKTEHEMKKMTKSHDIISLKSNNEDLVDLLCCSDHAKKKLECYCNICREPVCTDCIIQSHNGHSVKSLTTVYKEFTSCSYRKKEEIEKVILPKYKELLANEIEKRSLFITKVDEIEKKIDSHTQKVVEMAQETGKRTVETLKKAEKEGLQESDKFKDNIEEQINLLQQMCERISASLEAKPELEFFKSFEKGGLEKFHKLPTQPDYSLTDFNPGNISQDLQRTFGVLPMLQRSRHVLREDSCEEDDAMEHLKEHSRVQKDEFFYKAKPGVESIDHGEEHDDSMIKERIGIKGRKMKKKSYMMKKKGKIDSRDTFECLPENKSLKPIY</sequence>
<dbReference type="AlphaFoldDB" id="A0A8W8NMG1"/>
<dbReference type="InterPro" id="IPR000315">
    <property type="entry name" value="Znf_B-box"/>
</dbReference>
<dbReference type="EnsemblMetazoa" id="G8020.1">
    <property type="protein sequence ID" value="G8020.1:cds"/>
    <property type="gene ID" value="G8020"/>
</dbReference>
<dbReference type="SUPFAM" id="SSF57845">
    <property type="entry name" value="B-box zinc-binding domain"/>
    <property type="match status" value="1"/>
</dbReference>
<keyword evidence="5" id="KW-1185">Reference proteome</keyword>
<dbReference type="InterPro" id="IPR047153">
    <property type="entry name" value="TRIM45/56/19-like"/>
</dbReference>
<dbReference type="PANTHER" id="PTHR25462">
    <property type="entry name" value="BONUS, ISOFORM C-RELATED"/>
    <property type="match status" value="1"/>
</dbReference>
<dbReference type="CDD" id="cd19757">
    <property type="entry name" value="Bbox1"/>
    <property type="match status" value="1"/>
</dbReference>
<proteinExistence type="predicted"/>
<keyword evidence="2" id="KW-0175">Coiled coil</keyword>
<keyword evidence="1" id="KW-0479">Metal-binding</keyword>
<dbReference type="PANTHER" id="PTHR25462:SF296">
    <property type="entry name" value="MEIOTIC P26, ISOFORM F"/>
    <property type="match status" value="1"/>
</dbReference>
<dbReference type="Pfam" id="PF00643">
    <property type="entry name" value="zf-B_box"/>
    <property type="match status" value="1"/>
</dbReference>
<evidence type="ECO:0000259" key="3">
    <source>
        <dbReference type="PROSITE" id="PS50119"/>
    </source>
</evidence>
<evidence type="ECO:0000313" key="5">
    <source>
        <dbReference type="Proteomes" id="UP000005408"/>
    </source>
</evidence>
<accession>A0A8W8NMG1</accession>
<keyword evidence="1" id="KW-0862">Zinc</keyword>
<dbReference type="Gene3D" id="3.30.160.60">
    <property type="entry name" value="Classic Zinc Finger"/>
    <property type="match status" value="1"/>
</dbReference>
<feature type="domain" description="B box-type" evidence="3">
    <location>
        <begin position="63"/>
        <end position="104"/>
    </location>
</feature>
<name>A0A8W8NMG1_MAGGI</name>
<dbReference type="OrthoDB" id="6048578at2759"/>
<protein>
    <recommendedName>
        <fullName evidence="3">B box-type domain-containing protein</fullName>
    </recommendedName>
</protein>
<dbReference type="Proteomes" id="UP000005408">
    <property type="component" value="Unassembled WGS sequence"/>
</dbReference>
<dbReference type="GO" id="GO:0008270">
    <property type="term" value="F:zinc ion binding"/>
    <property type="evidence" value="ECO:0007669"/>
    <property type="project" value="UniProtKB-KW"/>
</dbReference>
<feature type="coiled-coil region" evidence="2">
    <location>
        <begin position="148"/>
        <end position="212"/>
    </location>
</feature>
<evidence type="ECO:0000313" key="4">
    <source>
        <dbReference type="EnsemblMetazoa" id="G8020.1:cds"/>
    </source>
</evidence>
<evidence type="ECO:0000256" key="2">
    <source>
        <dbReference type="SAM" id="Coils"/>
    </source>
</evidence>
<organism evidence="4 5">
    <name type="scientific">Magallana gigas</name>
    <name type="common">Pacific oyster</name>
    <name type="synonym">Crassostrea gigas</name>
    <dbReference type="NCBI Taxonomy" id="29159"/>
    <lineage>
        <taxon>Eukaryota</taxon>
        <taxon>Metazoa</taxon>
        <taxon>Spiralia</taxon>
        <taxon>Lophotrochozoa</taxon>
        <taxon>Mollusca</taxon>
        <taxon>Bivalvia</taxon>
        <taxon>Autobranchia</taxon>
        <taxon>Pteriomorphia</taxon>
        <taxon>Ostreida</taxon>
        <taxon>Ostreoidea</taxon>
        <taxon>Ostreidae</taxon>
        <taxon>Magallana</taxon>
    </lineage>
</organism>
<feature type="domain" description="B box-type" evidence="3">
    <location>
        <begin position="9"/>
        <end position="55"/>
    </location>
</feature>